<evidence type="ECO:0000313" key="2">
    <source>
        <dbReference type="EMBL" id="CCD21403.1"/>
    </source>
</evidence>
<keyword evidence="3" id="KW-1185">Reference proteome</keyword>
<dbReference type="AlphaFoldDB" id="F9WV03"/>
<dbReference type="Proteomes" id="UP000009027">
    <property type="component" value="Unassembled WGS sequence"/>
</dbReference>
<sequence>MRFAKLLLCSPFIASIALSHLRTVSLSAGCAARSLTGCLFVPAAMRFTPAPAPPAGMICQRPPMVAAASASLNMALFPPLCDEKKLHGSVVLPVFAAAVNAVPVPPMRMRAPPSAAADAVPAVGALLFDILPAALILFNTDCSSAGVEALTVVVSQCVAFQFVGVLVAPFGVPLSVMQTGPAFAPLYVASVSTRPSTLPAMCVSASCAFRAVGAALRSVLSAPASAAVAVSSACSAARTVPCASHRKVPCVCRASITADMRATMPLSSESVFSASPAVVTNDAPRPLSKPLASHTFPTTADFTLFSWVPDAACVMATSAKTSSSARIFPLSLMKSCPVVSPAPHAAAAGSANPPGSVPTLPRRCASLCRLRGARGTRERHRHAACGQRCP</sequence>
<proteinExistence type="predicted"/>
<keyword evidence="1" id="KW-0732">Signal</keyword>
<name>F9WV03_TRYVY</name>
<gene>
    <name evidence="2" type="ORF">TvY486_0043040</name>
</gene>
<reference evidence="2 3" key="1">
    <citation type="journal article" date="2012" name="Proc. Natl. Acad. Sci. U.S.A.">
        <title>Antigenic diversity is generated by distinct evolutionary mechanisms in African trypanosome species.</title>
        <authorList>
            <person name="Jackson A.P."/>
            <person name="Berry A."/>
            <person name="Aslett M."/>
            <person name="Allison H.C."/>
            <person name="Burton P."/>
            <person name="Vavrova-Anderson J."/>
            <person name="Brown R."/>
            <person name="Browne H."/>
            <person name="Corton N."/>
            <person name="Hauser H."/>
            <person name="Gamble J."/>
            <person name="Gilderthorp R."/>
            <person name="Marcello L."/>
            <person name="McQuillan J."/>
            <person name="Otto T.D."/>
            <person name="Quail M.A."/>
            <person name="Sanders M.J."/>
            <person name="van Tonder A."/>
            <person name="Ginger M.L."/>
            <person name="Field M.C."/>
            <person name="Barry J.D."/>
            <person name="Hertz-Fowler C."/>
            <person name="Berriman M."/>
        </authorList>
    </citation>
    <scope>NUCLEOTIDE SEQUENCE</scope>
    <source>
        <strain evidence="2 3">Y486</strain>
    </source>
</reference>
<accession>F9WV03</accession>
<feature type="chain" id="PRO_5003391025" description="Proteophosphoglycan ppg4" evidence="1">
    <location>
        <begin position="20"/>
        <end position="390"/>
    </location>
</feature>
<evidence type="ECO:0000256" key="1">
    <source>
        <dbReference type="SAM" id="SignalP"/>
    </source>
</evidence>
<feature type="signal peptide" evidence="1">
    <location>
        <begin position="1"/>
        <end position="19"/>
    </location>
</feature>
<evidence type="ECO:0008006" key="4">
    <source>
        <dbReference type="Google" id="ProtNLM"/>
    </source>
</evidence>
<dbReference type="EMBL" id="CAEX01007642">
    <property type="protein sequence ID" value="CCD21403.1"/>
    <property type="molecule type" value="Genomic_DNA"/>
</dbReference>
<evidence type="ECO:0000313" key="3">
    <source>
        <dbReference type="Proteomes" id="UP000009027"/>
    </source>
</evidence>
<organism evidence="2 3">
    <name type="scientific">Trypanosoma vivax (strain Y486)</name>
    <dbReference type="NCBI Taxonomy" id="1055687"/>
    <lineage>
        <taxon>Eukaryota</taxon>
        <taxon>Discoba</taxon>
        <taxon>Euglenozoa</taxon>
        <taxon>Kinetoplastea</taxon>
        <taxon>Metakinetoplastina</taxon>
        <taxon>Trypanosomatida</taxon>
        <taxon>Trypanosomatidae</taxon>
        <taxon>Trypanosoma</taxon>
        <taxon>Duttonella</taxon>
    </lineage>
</organism>
<protein>
    <recommendedName>
        <fullName evidence="4">Proteophosphoglycan ppg4</fullName>
    </recommendedName>
</protein>